<evidence type="ECO:0000313" key="7">
    <source>
        <dbReference type="Proteomes" id="UP000027318"/>
    </source>
</evidence>
<dbReference type="PRINTS" id="PR00369">
    <property type="entry name" value="FLAVODOXIN"/>
</dbReference>
<evidence type="ECO:0000313" key="6">
    <source>
        <dbReference type="EMBL" id="KDE40680.1"/>
    </source>
</evidence>
<dbReference type="NCBIfam" id="NF005989">
    <property type="entry name" value="PRK08105.1"/>
    <property type="match status" value="1"/>
</dbReference>
<evidence type="ECO:0000259" key="5">
    <source>
        <dbReference type="PROSITE" id="PS50902"/>
    </source>
</evidence>
<dbReference type="InterPro" id="IPR001094">
    <property type="entry name" value="Flavdoxin-like"/>
</dbReference>
<dbReference type="GO" id="GO:0005829">
    <property type="term" value="C:cytosol"/>
    <property type="evidence" value="ECO:0007669"/>
    <property type="project" value="TreeGrafter"/>
</dbReference>
<dbReference type="InterPro" id="IPR008254">
    <property type="entry name" value="Flavodoxin/NO_synth"/>
</dbReference>
<comment type="caution">
    <text evidence="6">The sequence shown here is derived from an EMBL/GenBank/DDBJ whole genome shotgun (WGS) entry which is preliminary data.</text>
</comment>
<dbReference type="GO" id="GO:0016491">
    <property type="term" value="F:oxidoreductase activity"/>
    <property type="evidence" value="ECO:0007669"/>
    <property type="project" value="TreeGrafter"/>
</dbReference>
<accession>A0A063Y6A7</accession>
<comment type="cofactor">
    <cofactor evidence="1">
        <name>FMN</name>
        <dbReference type="ChEBI" id="CHEBI:58210"/>
    </cofactor>
</comment>
<dbReference type="PANTHER" id="PTHR19384:SF128">
    <property type="entry name" value="NADPH OXIDOREDUCTASE A"/>
    <property type="match status" value="1"/>
</dbReference>
<proteinExistence type="predicted"/>
<dbReference type="STRING" id="267850.ADINL_1272"/>
<keyword evidence="7" id="KW-1185">Reference proteome</keyword>
<dbReference type="OrthoDB" id="359268at2"/>
<keyword evidence="2" id="KW-0285">Flavoprotein</keyword>
<evidence type="ECO:0000256" key="1">
    <source>
        <dbReference type="ARBA" id="ARBA00001917"/>
    </source>
</evidence>
<dbReference type="GO" id="GO:0010181">
    <property type="term" value="F:FMN binding"/>
    <property type="evidence" value="ECO:0007669"/>
    <property type="project" value="InterPro"/>
</dbReference>
<dbReference type="RefSeq" id="WP_036544988.1">
    <property type="nucleotide sequence ID" value="NZ_JMSZ01000016.1"/>
</dbReference>
<evidence type="ECO:0000256" key="3">
    <source>
        <dbReference type="ARBA" id="ARBA00022643"/>
    </source>
</evidence>
<feature type="domain" description="Flavodoxin-like" evidence="5">
    <location>
        <begin position="4"/>
        <end position="145"/>
    </location>
</feature>
<dbReference type="GO" id="GO:0050660">
    <property type="term" value="F:flavin adenine dinucleotide binding"/>
    <property type="evidence" value="ECO:0007669"/>
    <property type="project" value="TreeGrafter"/>
</dbReference>
<dbReference type="PATRIC" id="fig|267850.7.peg.1267"/>
<keyword evidence="3" id="KW-0288">FMN</keyword>
<dbReference type="Pfam" id="PF00258">
    <property type="entry name" value="Flavodoxin_1"/>
    <property type="match status" value="1"/>
</dbReference>
<sequence>MANVMLLVGSVYGNSSSVAEECAELLRSAGHEADVFSTASLNDLLVRPESVLLFCTSTTGQGEMPDNLYPLISELRERFPLMPERRYGVIALGDSSYETFADAGRQCDELLQELQAQRIGDVLYIDACETADPEGVAIEWLRDWMTAL</sequence>
<dbReference type="PROSITE" id="PS50902">
    <property type="entry name" value="FLAVODOXIN_LIKE"/>
    <property type="match status" value="1"/>
</dbReference>
<dbReference type="Proteomes" id="UP000027318">
    <property type="component" value="Unassembled WGS sequence"/>
</dbReference>
<dbReference type="AlphaFoldDB" id="A0A063Y6A7"/>
<dbReference type="EMBL" id="JMSZ01000016">
    <property type="protein sequence ID" value="KDE40680.1"/>
    <property type="molecule type" value="Genomic_DNA"/>
</dbReference>
<reference evidence="6 7" key="1">
    <citation type="journal article" date="2005" name="Int. J. Syst. Evol. Microbiol.">
        <title>Nitrincola lacisaponensis gen. nov., sp. nov., a novel alkaliphilic bacterium isolated from an alkaline, saline lake.</title>
        <authorList>
            <person name="Dimitriu P.A."/>
            <person name="Shukla S.K."/>
            <person name="Conradt J."/>
            <person name="Marquez M.C."/>
            <person name="Ventosa A."/>
            <person name="Maglia A."/>
            <person name="Peyton B.M."/>
            <person name="Pinkart H.C."/>
            <person name="Mormile M.R."/>
        </authorList>
    </citation>
    <scope>NUCLEOTIDE SEQUENCE [LARGE SCALE GENOMIC DNA]</scope>
    <source>
        <strain evidence="6 7">4CA</strain>
    </source>
</reference>
<keyword evidence="4" id="KW-0249">Electron transport</keyword>
<dbReference type="SUPFAM" id="SSF52218">
    <property type="entry name" value="Flavoproteins"/>
    <property type="match status" value="1"/>
</dbReference>
<evidence type="ECO:0000256" key="2">
    <source>
        <dbReference type="ARBA" id="ARBA00022630"/>
    </source>
</evidence>
<evidence type="ECO:0000256" key="4">
    <source>
        <dbReference type="ARBA" id="ARBA00022982"/>
    </source>
</evidence>
<dbReference type="PANTHER" id="PTHR19384">
    <property type="entry name" value="NITRIC OXIDE SYNTHASE-RELATED"/>
    <property type="match status" value="1"/>
</dbReference>
<protein>
    <submittedName>
        <fullName evidence="6">Putative flavoprotein YqcA (Clustered with tRNA pseudouridine synthase C)</fullName>
    </submittedName>
</protein>
<name>A0A063Y6A7_9GAMM</name>
<keyword evidence="4" id="KW-0813">Transport</keyword>
<organism evidence="6 7">
    <name type="scientific">Nitrincola lacisaponensis</name>
    <dbReference type="NCBI Taxonomy" id="267850"/>
    <lineage>
        <taxon>Bacteria</taxon>
        <taxon>Pseudomonadati</taxon>
        <taxon>Pseudomonadota</taxon>
        <taxon>Gammaproteobacteria</taxon>
        <taxon>Oceanospirillales</taxon>
        <taxon>Oceanospirillaceae</taxon>
        <taxon>Nitrincola</taxon>
    </lineage>
</organism>
<gene>
    <name evidence="6" type="ORF">ADINL_1272</name>
</gene>
<dbReference type="Gene3D" id="3.40.50.360">
    <property type="match status" value="1"/>
</dbReference>
<dbReference type="InterPro" id="IPR029039">
    <property type="entry name" value="Flavoprotein-like_sf"/>
</dbReference>